<proteinExistence type="predicted"/>
<accession>A0AAV5HGS9</accession>
<evidence type="ECO:0000313" key="1">
    <source>
        <dbReference type="EMBL" id="GKU86381.1"/>
    </source>
</evidence>
<dbReference type="EMBL" id="BPVZ01000001">
    <property type="protein sequence ID" value="GKU86381.1"/>
    <property type="molecule type" value="Genomic_DNA"/>
</dbReference>
<dbReference type="Proteomes" id="UP001054252">
    <property type="component" value="Unassembled WGS sequence"/>
</dbReference>
<sequence length="39" mass="4690">MTSFLTVTPPYCHNWQDIRVPKFKTFFFSSFSINVEPNY</sequence>
<comment type="caution">
    <text evidence="1">The sequence shown here is derived from an EMBL/GenBank/DDBJ whole genome shotgun (WGS) entry which is preliminary data.</text>
</comment>
<protein>
    <submittedName>
        <fullName evidence="1">Uncharacterized protein</fullName>
    </submittedName>
</protein>
<reference evidence="1 2" key="1">
    <citation type="journal article" date="2021" name="Commun. Biol.">
        <title>The genome of Shorea leprosula (Dipterocarpaceae) highlights the ecological relevance of drought in aseasonal tropical rainforests.</title>
        <authorList>
            <person name="Ng K.K.S."/>
            <person name="Kobayashi M.J."/>
            <person name="Fawcett J.A."/>
            <person name="Hatakeyama M."/>
            <person name="Paape T."/>
            <person name="Ng C.H."/>
            <person name="Ang C.C."/>
            <person name="Tnah L.H."/>
            <person name="Lee C.T."/>
            <person name="Nishiyama T."/>
            <person name="Sese J."/>
            <person name="O'Brien M.J."/>
            <person name="Copetti D."/>
            <person name="Mohd Noor M.I."/>
            <person name="Ong R.C."/>
            <person name="Putra M."/>
            <person name="Sireger I.Z."/>
            <person name="Indrioko S."/>
            <person name="Kosugi Y."/>
            <person name="Izuno A."/>
            <person name="Isagi Y."/>
            <person name="Lee S.L."/>
            <person name="Shimizu K.K."/>
        </authorList>
    </citation>
    <scope>NUCLEOTIDE SEQUENCE [LARGE SCALE GENOMIC DNA]</scope>
    <source>
        <strain evidence="1">214</strain>
    </source>
</reference>
<organism evidence="1 2">
    <name type="scientific">Rubroshorea leprosula</name>
    <dbReference type="NCBI Taxonomy" id="152421"/>
    <lineage>
        <taxon>Eukaryota</taxon>
        <taxon>Viridiplantae</taxon>
        <taxon>Streptophyta</taxon>
        <taxon>Embryophyta</taxon>
        <taxon>Tracheophyta</taxon>
        <taxon>Spermatophyta</taxon>
        <taxon>Magnoliopsida</taxon>
        <taxon>eudicotyledons</taxon>
        <taxon>Gunneridae</taxon>
        <taxon>Pentapetalae</taxon>
        <taxon>rosids</taxon>
        <taxon>malvids</taxon>
        <taxon>Malvales</taxon>
        <taxon>Dipterocarpaceae</taxon>
        <taxon>Rubroshorea</taxon>
    </lineage>
</organism>
<gene>
    <name evidence="1" type="ORF">SLEP1_g915</name>
</gene>
<name>A0AAV5HGS9_9ROSI</name>
<keyword evidence="2" id="KW-1185">Reference proteome</keyword>
<evidence type="ECO:0000313" key="2">
    <source>
        <dbReference type="Proteomes" id="UP001054252"/>
    </source>
</evidence>
<dbReference type="AlphaFoldDB" id="A0AAV5HGS9"/>